<proteinExistence type="predicted"/>
<dbReference type="GO" id="GO:0004386">
    <property type="term" value="F:helicase activity"/>
    <property type="evidence" value="ECO:0007669"/>
    <property type="project" value="UniProtKB-KW"/>
</dbReference>
<organism evidence="6 7">
    <name type="scientific">Candidatus Nomurabacteria bacterium GW2011_GWD2_39_12</name>
    <dbReference type="NCBI Taxonomy" id="1618759"/>
    <lineage>
        <taxon>Bacteria</taxon>
        <taxon>Candidatus Nomuraibacteriota</taxon>
    </lineage>
</organism>
<keyword evidence="3 6" id="KW-0347">Helicase</keyword>
<accession>A0A837HMP9</accession>
<dbReference type="GO" id="GO:0016787">
    <property type="term" value="F:hydrolase activity"/>
    <property type="evidence" value="ECO:0007669"/>
    <property type="project" value="UniProtKB-KW"/>
</dbReference>
<dbReference type="InterPro" id="IPR027417">
    <property type="entry name" value="P-loop_NTPase"/>
</dbReference>
<dbReference type="Pfam" id="PF00580">
    <property type="entry name" value="UvrD-helicase"/>
    <property type="match status" value="1"/>
</dbReference>
<evidence type="ECO:0000313" key="7">
    <source>
        <dbReference type="Proteomes" id="UP000033998"/>
    </source>
</evidence>
<protein>
    <submittedName>
        <fullName evidence="6">DNA-dependent ATPase I and helicase II</fullName>
    </submittedName>
</protein>
<evidence type="ECO:0000256" key="1">
    <source>
        <dbReference type="ARBA" id="ARBA00022741"/>
    </source>
</evidence>
<comment type="caution">
    <text evidence="6">The sequence shown here is derived from an EMBL/GenBank/DDBJ whole genome shotgun (WGS) entry which is preliminary data.</text>
</comment>
<keyword evidence="2" id="KW-0378">Hydrolase</keyword>
<dbReference type="AlphaFoldDB" id="A0A837HMP9"/>
<dbReference type="EMBL" id="LBWE01000008">
    <property type="protein sequence ID" value="KKR01403.1"/>
    <property type="molecule type" value="Genomic_DNA"/>
</dbReference>
<dbReference type="GO" id="GO:0005524">
    <property type="term" value="F:ATP binding"/>
    <property type="evidence" value="ECO:0007669"/>
    <property type="project" value="UniProtKB-KW"/>
</dbReference>
<feature type="domain" description="UvrD-like helicase ATP-binding" evidence="5">
    <location>
        <begin position="16"/>
        <end position="44"/>
    </location>
</feature>
<evidence type="ECO:0000256" key="4">
    <source>
        <dbReference type="ARBA" id="ARBA00022840"/>
    </source>
</evidence>
<reference evidence="6 7" key="1">
    <citation type="journal article" date="2015" name="Nature">
        <title>rRNA introns, odd ribosomes, and small enigmatic genomes across a large radiation of phyla.</title>
        <authorList>
            <person name="Brown C.T."/>
            <person name="Hug L.A."/>
            <person name="Thomas B.C."/>
            <person name="Sharon I."/>
            <person name="Castelle C.J."/>
            <person name="Singh A."/>
            <person name="Wilkins M.J."/>
            <person name="Williams K.H."/>
            <person name="Banfield J.F."/>
        </authorList>
    </citation>
    <scope>NUCLEOTIDE SEQUENCE [LARGE SCALE GENOMIC DNA]</scope>
</reference>
<dbReference type="InterPro" id="IPR014016">
    <property type="entry name" value="UvrD-like_ATP-bd"/>
</dbReference>
<evidence type="ECO:0000313" key="6">
    <source>
        <dbReference type="EMBL" id="KKR01403.1"/>
    </source>
</evidence>
<dbReference type="SUPFAM" id="SSF52540">
    <property type="entry name" value="P-loop containing nucleoside triphosphate hydrolases"/>
    <property type="match status" value="1"/>
</dbReference>
<dbReference type="Proteomes" id="UP000033998">
    <property type="component" value="Unassembled WGS sequence"/>
</dbReference>
<gene>
    <name evidence="6" type="ORF">UT27_C0008G0023</name>
</gene>
<evidence type="ECO:0000259" key="5">
    <source>
        <dbReference type="Pfam" id="PF00580"/>
    </source>
</evidence>
<keyword evidence="4" id="KW-0067">ATP-binding</keyword>
<keyword evidence="1" id="KW-0547">Nucleotide-binding</keyword>
<sequence>MANINNKNFETEYKKLNKEQKEAVDSIDGPVMVVAGPGTGKTQISDCEYFK</sequence>
<evidence type="ECO:0000256" key="2">
    <source>
        <dbReference type="ARBA" id="ARBA00022801"/>
    </source>
</evidence>
<name>A0A837HMP9_9BACT</name>
<evidence type="ECO:0000256" key="3">
    <source>
        <dbReference type="ARBA" id="ARBA00022806"/>
    </source>
</evidence>
<dbReference type="Gene3D" id="3.40.50.300">
    <property type="entry name" value="P-loop containing nucleotide triphosphate hydrolases"/>
    <property type="match status" value="1"/>
</dbReference>